<keyword evidence="4" id="KW-1185">Reference proteome</keyword>
<dbReference type="Proteomes" id="UP000523161">
    <property type="component" value="Unassembled WGS sequence"/>
</dbReference>
<comment type="caution">
    <text evidence="3">The sequence shown here is derived from an EMBL/GenBank/DDBJ whole genome shotgun (WGS) entry which is preliminary data.</text>
</comment>
<dbReference type="Pfam" id="PF05016">
    <property type="entry name" value="ParE_toxin"/>
    <property type="match status" value="1"/>
</dbReference>
<dbReference type="InterPro" id="IPR051803">
    <property type="entry name" value="TA_system_RelE-like_toxin"/>
</dbReference>
<protein>
    <submittedName>
        <fullName evidence="3">Type II toxin-antitoxin system RelE/ParE family toxin</fullName>
    </submittedName>
</protein>
<evidence type="ECO:0000256" key="2">
    <source>
        <dbReference type="ARBA" id="ARBA00022649"/>
    </source>
</evidence>
<dbReference type="AlphaFoldDB" id="A0A7Y5AQT5"/>
<dbReference type="EMBL" id="JABSOD010000006">
    <property type="protein sequence ID" value="NRQ42384.1"/>
    <property type="molecule type" value="Genomic_DNA"/>
</dbReference>
<dbReference type="Gene3D" id="3.30.2310.20">
    <property type="entry name" value="RelE-like"/>
    <property type="match status" value="1"/>
</dbReference>
<organism evidence="3 4">
    <name type="scientific">Rheinheimera lutimaris</name>
    <dbReference type="NCBI Taxonomy" id="2740584"/>
    <lineage>
        <taxon>Bacteria</taxon>
        <taxon>Pseudomonadati</taxon>
        <taxon>Pseudomonadota</taxon>
        <taxon>Gammaproteobacteria</taxon>
        <taxon>Chromatiales</taxon>
        <taxon>Chromatiaceae</taxon>
        <taxon>Rheinheimera</taxon>
    </lineage>
</organism>
<dbReference type="PANTHER" id="PTHR33755">
    <property type="entry name" value="TOXIN PARE1-RELATED"/>
    <property type="match status" value="1"/>
</dbReference>
<dbReference type="SUPFAM" id="SSF143011">
    <property type="entry name" value="RelE-like"/>
    <property type="match status" value="1"/>
</dbReference>
<evidence type="ECO:0000256" key="1">
    <source>
        <dbReference type="ARBA" id="ARBA00006226"/>
    </source>
</evidence>
<proteinExistence type="inferred from homology"/>
<dbReference type="InterPro" id="IPR035093">
    <property type="entry name" value="RelE/ParE_toxin_dom_sf"/>
</dbReference>
<evidence type="ECO:0000313" key="4">
    <source>
        <dbReference type="Proteomes" id="UP000523161"/>
    </source>
</evidence>
<sequence>MMHKVYLTNAAQQDLLDLYQYVERNDVPGKADYVLDQLQQLVESLAELPTRGAVVKELALLGIHEYRELYFKPYRVIYRQLPSGVYVYLIADGRRNMQSLLQRRLLG</sequence>
<keyword evidence="2" id="KW-1277">Toxin-antitoxin system</keyword>
<comment type="similarity">
    <text evidence="1">Belongs to the RelE toxin family.</text>
</comment>
<evidence type="ECO:0000313" key="3">
    <source>
        <dbReference type="EMBL" id="NRQ42384.1"/>
    </source>
</evidence>
<name>A0A7Y5AQT5_9GAMM</name>
<reference evidence="3 4" key="1">
    <citation type="submission" date="2020-06" db="EMBL/GenBank/DDBJ databases">
        <title>Rheinheimera sp. nov., a marine bacterium isolated from coastal.</title>
        <authorList>
            <person name="Yu Q."/>
            <person name="Qi Y."/>
            <person name="Pu J."/>
        </authorList>
    </citation>
    <scope>NUCLEOTIDE SEQUENCE [LARGE SCALE GENOMIC DNA]</scope>
    <source>
        <strain evidence="3 4">YQF-2</strain>
    </source>
</reference>
<accession>A0A7Y5AQT5</accession>
<gene>
    <name evidence="3" type="ORF">HRH59_07340</name>
</gene>
<dbReference type="InterPro" id="IPR007712">
    <property type="entry name" value="RelE/ParE_toxin"/>
</dbReference>